<reference evidence="6" key="1">
    <citation type="submission" date="2017-01" db="EMBL/GenBank/DDBJ databases">
        <authorList>
            <person name="Varghese N."/>
            <person name="Submissions S."/>
        </authorList>
    </citation>
    <scope>NUCLEOTIDE SEQUENCE [LARGE SCALE GENOMIC DNA]</scope>
    <source>
        <strain evidence="6">ATCC 700103</strain>
    </source>
</reference>
<organism evidence="5 6">
    <name type="scientific">Halanaerobium kushneri</name>
    <dbReference type="NCBI Taxonomy" id="56779"/>
    <lineage>
        <taxon>Bacteria</taxon>
        <taxon>Bacillati</taxon>
        <taxon>Bacillota</taxon>
        <taxon>Clostridia</taxon>
        <taxon>Halanaerobiales</taxon>
        <taxon>Halanaerobiaceae</taxon>
        <taxon>Halanaerobium</taxon>
    </lineage>
</organism>
<dbReference type="Pfam" id="PF01547">
    <property type="entry name" value="SBP_bac_1"/>
    <property type="match status" value="1"/>
</dbReference>
<evidence type="ECO:0000313" key="6">
    <source>
        <dbReference type="Proteomes" id="UP000185669"/>
    </source>
</evidence>
<evidence type="ECO:0000256" key="4">
    <source>
        <dbReference type="SAM" id="SignalP"/>
    </source>
</evidence>
<keyword evidence="2" id="KW-0813">Transport</keyword>
<dbReference type="EMBL" id="FTNC01000013">
    <property type="protein sequence ID" value="SIR08635.1"/>
    <property type="molecule type" value="Genomic_DNA"/>
</dbReference>
<feature type="chain" id="PRO_5012749171" evidence="4">
    <location>
        <begin position="24"/>
        <end position="433"/>
    </location>
</feature>
<dbReference type="RefSeq" id="WP_076545259.1">
    <property type="nucleotide sequence ID" value="NZ_FTNC01000013.1"/>
</dbReference>
<feature type="signal peptide" evidence="4">
    <location>
        <begin position="1"/>
        <end position="23"/>
    </location>
</feature>
<accession>A0A1N6Y1R9</accession>
<keyword evidence="6" id="KW-1185">Reference proteome</keyword>
<dbReference type="Proteomes" id="UP000185669">
    <property type="component" value="Unassembled WGS sequence"/>
</dbReference>
<proteinExistence type="inferred from homology"/>
<dbReference type="InterPro" id="IPR006059">
    <property type="entry name" value="SBP"/>
</dbReference>
<dbReference type="InterPro" id="IPR050490">
    <property type="entry name" value="Bact_solute-bd_prot1"/>
</dbReference>
<comment type="similarity">
    <text evidence="1">Belongs to the bacterial solute-binding protein 1 family.</text>
</comment>
<dbReference type="AlphaFoldDB" id="A0A1N6Y1R9"/>
<gene>
    <name evidence="5" type="ORF">SAMN05421834_11312</name>
</gene>
<keyword evidence="3 4" id="KW-0732">Signal</keyword>
<evidence type="ECO:0000256" key="2">
    <source>
        <dbReference type="ARBA" id="ARBA00022448"/>
    </source>
</evidence>
<dbReference type="CDD" id="cd14750">
    <property type="entry name" value="PBP2_TMBP"/>
    <property type="match status" value="1"/>
</dbReference>
<protein>
    <submittedName>
        <fullName evidence="5">Carbohydrate ABC transporter substrate-binding protein, CUT1 family</fullName>
    </submittedName>
</protein>
<dbReference type="PANTHER" id="PTHR43649">
    <property type="entry name" value="ARABINOSE-BINDING PROTEIN-RELATED"/>
    <property type="match status" value="1"/>
</dbReference>
<dbReference type="Gene3D" id="3.40.190.10">
    <property type="entry name" value="Periplasmic binding protein-like II"/>
    <property type="match status" value="2"/>
</dbReference>
<evidence type="ECO:0000256" key="3">
    <source>
        <dbReference type="ARBA" id="ARBA00022729"/>
    </source>
</evidence>
<dbReference type="PANTHER" id="PTHR43649:SF34">
    <property type="entry name" value="ABC TRANSPORTER PERIPLASMIC-BINDING PROTEIN YCJN-RELATED"/>
    <property type="match status" value="1"/>
</dbReference>
<dbReference type="OrthoDB" id="9808332at2"/>
<dbReference type="STRING" id="56779.SAMN05421834_11312"/>
<evidence type="ECO:0000256" key="1">
    <source>
        <dbReference type="ARBA" id="ARBA00008520"/>
    </source>
</evidence>
<sequence>MRKNLLLVLALVFIIAFSGVVMAQEEDEITLTIAAGAVGQEKATAEEAAAMYMERNPGVNVEILDTPDLANDRYGLYLQFLEAESSKVDIYQIDVIWPGELAEHFLDLYDYGAKEVVDKHFQAIVQNNTVDGKLIALPWFTDAGLLYYRTDLLEKYDREVPKTWDELEETARYIMEEERAAGNEDFYGYVWQGNAYEGLTCDALEWIYSNGGGKIVSDDKKITINNDKAIEIIDQAAGWVGGISPAGVTGMGEEDARSMWEAGNALFMRNWPYAYALGNEEGKPTAGNFDVSPLPAGDSGSSAGTLGGWNLAVSKYSEHPEEAAKLAMFMAGEEVQKLRAVEATLNPTIKSLYEDEDVLEAAPFFGSLYDVFTNAVARPSTATAPKYNQVSEQFFQAVHSVLTGESDARSAIEYLELDLMDTTGFETGEPTQP</sequence>
<evidence type="ECO:0000313" key="5">
    <source>
        <dbReference type="EMBL" id="SIR08635.1"/>
    </source>
</evidence>
<name>A0A1N6Y1R9_9FIRM</name>
<dbReference type="SUPFAM" id="SSF53850">
    <property type="entry name" value="Periplasmic binding protein-like II"/>
    <property type="match status" value="1"/>
</dbReference>